<evidence type="ECO:0000313" key="2">
    <source>
        <dbReference type="Proteomes" id="UP000198356"/>
    </source>
</evidence>
<accession>A0A239KV42</accession>
<evidence type="ECO:0000313" key="1">
    <source>
        <dbReference type="EMBL" id="SNT21622.1"/>
    </source>
</evidence>
<dbReference type="RefSeq" id="WP_142988370.1">
    <property type="nucleotide sequence ID" value="NZ_FZOU01000005.1"/>
</dbReference>
<proteinExistence type="predicted"/>
<sequence>MPLSKSQLQALTKIRASGGSDIDSTLDESICCYLLTVLARDLNITKDFPEIAVNLGGIFSPNPEKLRLKGLDFLEIYERVLAKVADADGYFLCLAKLHKARLKYSRILMAQPLPTADQVGPRGLLQYGSMGTPALAAFLFWRKWMFDIDNRAGQETGYLFEPIIAHCIGGVAFGAKNSPIKRLGEKAGGRQVDCLREEIKAAYEVKIRVTIAASGQGRWGEELSFPTEVAASGYKPVLLVLDPTSNAKLIELTGAFHEAKGDVYLGEAAWAHLESAAGKTMARFLDKYVKEPIADILDSSGQCLPDLTLHSEMGKIRITVGDEKIEIARKESLILATGVDVIPDDTDSGLSA</sequence>
<gene>
    <name evidence="1" type="ORF">SAMN05421770_105210</name>
</gene>
<dbReference type="Proteomes" id="UP000198356">
    <property type="component" value="Unassembled WGS sequence"/>
</dbReference>
<dbReference type="AlphaFoldDB" id="A0A239KV42"/>
<reference evidence="1 2" key="1">
    <citation type="submission" date="2017-06" db="EMBL/GenBank/DDBJ databases">
        <authorList>
            <person name="Kim H.J."/>
            <person name="Triplett B.A."/>
        </authorList>
    </citation>
    <scope>NUCLEOTIDE SEQUENCE [LARGE SCALE GENOMIC DNA]</scope>
    <source>
        <strain evidence="1 2">DSM 18704</strain>
    </source>
</reference>
<keyword evidence="2" id="KW-1185">Reference proteome</keyword>
<protein>
    <submittedName>
        <fullName evidence="1">Uncharacterized protein</fullName>
    </submittedName>
</protein>
<dbReference type="EMBL" id="FZOU01000005">
    <property type="protein sequence ID" value="SNT21622.1"/>
    <property type="molecule type" value="Genomic_DNA"/>
</dbReference>
<dbReference type="OrthoDB" id="7059266at2"/>
<organism evidence="1 2">
    <name type="scientific">Granulicella rosea</name>
    <dbReference type="NCBI Taxonomy" id="474952"/>
    <lineage>
        <taxon>Bacteria</taxon>
        <taxon>Pseudomonadati</taxon>
        <taxon>Acidobacteriota</taxon>
        <taxon>Terriglobia</taxon>
        <taxon>Terriglobales</taxon>
        <taxon>Acidobacteriaceae</taxon>
        <taxon>Granulicella</taxon>
    </lineage>
</organism>
<name>A0A239KV42_9BACT</name>